<feature type="compositionally biased region" description="Basic and acidic residues" evidence="3">
    <location>
        <begin position="30"/>
        <end position="51"/>
    </location>
</feature>
<keyword evidence="1 2" id="KW-0103">Bromodomain</keyword>
<dbReference type="PROSITE" id="PS50014">
    <property type="entry name" value="BROMODOMAIN_2"/>
    <property type="match status" value="1"/>
</dbReference>
<evidence type="ECO:0000256" key="2">
    <source>
        <dbReference type="PROSITE-ProRule" id="PRU00035"/>
    </source>
</evidence>
<dbReference type="PANTHER" id="PTHR22881">
    <property type="entry name" value="BROMODOMAIN CONTAINING PROTEIN"/>
    <property type="match status" value="1"/>
</dbReference>
<dbReference type="Proteomes" id="UP001187471">
    <property type="component" value="Unassembled WGS sequence"/>
</dbReference>
<evidence type="ECO:0000313" key="6">
    <source>
        <dbReference type="Proteomes" id="UP001187471"/>
    </source>
</evidence>
<dbReference type="PANTHER" id="PTHR22881:SF11">
    <property type="entry name" value="BROMODOMAIN-CONTAINING PROTEIN DDB_G0270170-LIKE ISOFORM X1"/>
    <property type="match status" value="1"/>
</dbReference>
<dbReference type="EMBL" id="JAVXUO010000908">
    <property type="protein sequence ID" value="KAK2988230.1"/>
    <property type="molecule type" value="Genomic_DNA"/>
</dbReference>
<evidence type="ECO:0000256" key="3">
    <source>
        <dbReference type="SAM" id="MobiDB-lite"/>
    </source>
</evidence>
<dbReference type="InterPro" id="IPR051831">
    <property type="entry name" value="Bromodomain_contain_prot"/>
</dbReference>
<evidence type="ECO:0000259" key="4">
    <source>
        <dbReference type="PROSITE" id="PS50014"/>
    </source>
</evidence>
<feature type="compositionally biased region" description="Polar residues" evidence="3">
    <location>
        <begin position="116"/>
        <end position="130"/>
    </location>
</feature>
<dbReference type="InterPro" id="IPR001487">
    <property type="entry name" value="Bromodomain"/>
</dbReference>
<dbReference type="Gene3D" id="1.20.920.10">
    <property type="entry name" value="Bromodomain-like"/>
    <property type="match status" value="1"/>
</dbReference>
<comment type="caution">
    <text evidence="5">The sequence shown here is derived from an EMBL/GenBank/DDBJ whole genome shotgun (WGS) entry which is preliminary data.</text>
</comment>
<accession>A0AA88UK86</accession>
<dbReference type="PRINTS" id="PR00503">
    <property type="entry name" value="BROMODOMAIN"/>
</dbReference>
<keyword evidence="6" id="KW-1185">Reference proteome</keyword>
<dbReference type="AlphaFoldDB" id="A0AA88UK86"/>
<dbReference type="InterPro" id="IPR018359">
    <property type="entry name" value="Bromodomain_CS"/>
</dbReference>
<sequence>MGKVAATTAAAPVGDMKKKKKKGRPSLLDLQKRAVEKQQQEEQERRERQRDVISPSPSLSAPARRSTRRDANSGYPGAELTAGDDDDDDERKEKKVKLVVRLPQSNQHYPNPLNLPRSSSANSLSCGSDSNENHEAAPKKRKINAGSADAGTDQDEKVSKAMDTLHGSPMESGPTTTPLPDKKLLVFILDRLQKKDTYGVFSEPVDPNELPDYHEIIEHPMDFGTLRRKLDEGLYANLEELEADVFLICSNAMEYNSSDTVYFRQARSIQELAKRDFENLRQEGDDGELQPKVVRRGRPPSKHLKKPLGRPPIERVTPELSSGATLASGEDNTTGSNGYNLRRNPALYRFHSTDALVNSHRSRNGENYSEWLSDWNDEFPAHILKADMKYGKKHFLIDETRRDTYKQFHPSAHGHEMSGLLSFGGDVKQLTAVGLQFEHGYARSLARFAANLGPVVWKIASKKFESFLPAGVKFGPGLLGETEASGQRSPFLIEKQRPASHLTCETNPSRPVTPPTSGVNSAATCRSSLPPNEELLLEANRSSTSQSEFAVLDSSVSGIRPGSSFQARKPVYQPDRRNGFSAEFGYNLPSQTGMVRLATPVGPSGLEGASGSSQMPGMLPKSDSTSSHSAPGYHIDTVDREPKLESSSKLHSGDSLAPEDGPDSGKVAEMEHSGGKTSWQVLPPSHRQYSLPAPPDLNVMVQGPNSPSSGLRIGSPQQPDLALQL</sequence>
<dbReference type="InterPro" id="IPR036427">
    <property type="entry name" value="Bromodomain-like_sf"/>
</dbReference>
<feature type="region of interest" description="Disordered" evidence="3">
    <location>
        <begin position="280"/>
        <end position="339"/>
    </location>
</feature>
<feature type="domain" description="Bromo" evidence="4">
    <location>
        <begin position="193"/>
        <end position="263"/>
    </location>
</feature>
<feature type="compositionally biased region" description="Polar residues" evidence="3">
    <location>
        <begin position="319"/>
        <end position="339"/>
    </location>
</feature>
<feature type="compositionally biased region" description="Basic residues" evidence="3">
    <location>
        <begin position="293"/>
        <end position="308"/>
    </location>
</feature>
<dbReference type="PROSITE" id="PS00633">
    <property type="entry name" value="BROMODOMAIN_1"/>
    <property type="match status" value="1"/>
</dbReference>
<feature type="compositionally biased region" description="Low complexity" evidence="3">
    <location>
        <begin position="54"/>
        <end position="64"/>
    </location>
</feature>
<protein>
    <recommendedName>
        <fullName evidence="4">Bromo domain-containing protein</fullName>
    </recommendedName>
</protein>
<evidence type="ECO:0000256" key="1">
    <source>
        <dbReference type="ARBA" id="ARBA00023117"/>
    </source>
</evidence>
<gene>
    <name evidence="5" type="ORF">RJ640_020712</name>
</gene>
<feature type="region of interest" description="Disordered" evidence="3">
    <location>
        <begin position="504"/>
        <end position="525"/>
    </location>
</feature>
<dbReference type="SUPFAM" id="SSF47370">
    <property type="entry name" value="Bromodomain"/>
    <property type="match status" value="1"/>
</dbReference>
<organism evidence="5 6">
    <name type="scientific">Escallonia rubra</name>
    <dbReference type="NCBI Taxonomy" id="112253"/>
    <lineage>
        <taxon>Eukaryota</taxon>
        <taxon>Viridiplantae</taxon>
        <taxon>Streptophyta</taxon>
        <taxon>Embryophyta</taxon>
        <taxon>Tracheophyta</taxon>
        <taxon>Spermatophyta</taxon>
        <taxon>Magnoliopsida</taxon>
        <taxon>eudicotyledons</taxon>
        <taxon>Gunneridae</taxon>
        <taxon>Pentapetalae</taxon>
        <taxon>asterids</taxon>
        <taxon>campanulids</taxon>
        <taxon>Escalloniales</taxon>
        <taxon>Escalloniaceae</taxon>
        <taxon>Escallonia</taxon>
    </lineage>
</organism>
<reference evidence="5" key="1">
    <citation type="submission" date="2022-12" db="EMBL/GenBank/DDBJ databases">
        <title>Draft genome assemblies for two species of Escallonia (Escalloniales).</title>
        <authorList>
            <person name="Chanderbali A."/>
            <person name="Dervinis C."/>
            <person name="Anghel I."/>
            <person name="Soltis D."/>
            <person name="Soltis P."/>
            <person name="Zapata F."/>
        </authorList>
    </citation>
    <scope>NUCLEOTIDE SEQUENCE</scope>
    <source>
        <strain evidence="5">UCBG92.1500</strain>
        <tissue evidence="5">Leaf</tissue>
    </source>
</reference>
<dbReference type="CDD" id="cd04369">
    <property type="entry name" value="Bromodomain"/>
    <property type="match status" value="1"/>
</dbReference>
<dbReference type="SMART" id="SM00297">
    <property type="entry name" value="BROMO"/>
    <property type="match status" value="1"/>
</dbReference>
<proteinExistence type="predicted"/>
<feature type="compositionally biased region" description="Basic and acidic residues" evidence="3">
    <location>
        <begin position="636"/>
        <end position="652"/>
    </location>
</feature>
<feature type="region of interest" description="Disordered" evidence="3">
    <location>
        <begin position="595"/>
        <end position="725"/>
    </location>
</feature>
<dbReference type="Pfam" id="PF00439">
    <property type="entry name" value="Bromodomain"/>
    <property type="match status" value="1"/>
</dbReference>
<feature type="region of interest" description="Disordered" evidence="3">
    <location>
        <begin position="1"/>
        <end position="156"/>
    </location>
</feature>
<name>A0AA88UK86_9ASTE</name>
<evidence type="ECO:0000313" key="5">
    <source>
        <dbReference type="EMBL" id="KAK2988230.1"/>
    </source>
</evidence>